<name>A0AAE5LPL4_CLOBE</name>
<dbReference type="Proteomes" id="UP000822184">
    <property type="component" value="Unassembled WGS sequence"/>
</dbReference>
<dbReference type="InterPro" id="IPR036075">
    <property type="entry name" value="ARMT-1-like_metal-bd_sf"/>
</dbReference>
<reference evidence="2" key="1">
    <citation type="submission" date="2020-06" db="EMBL/GenBank/DDBJ databases">
        <title>Genomic insights into acetone-butanol-ethanol (ABE) fermentation by sequencing solventogenic clostridia strains.</title>
        <authorList>
            <person name="Brown S."/>
        </authorList>
    </citation>
    <scope>NUCLEOTIDE SEQUENCE</scope>
    <source>
        <strain evidence="2">DJ123</strain>
    </source>
</reference>
<dbReference type="RefSeq" id="WP_077855116.1">
    <property type="nucleotide sequence ID" value="NZ_JABTDW010000001.1"/>
</dbReference>
<feature type="domain" description="Damage-control phosphatase ARMT1-like metal-binding" evidence="1">
    <location>
        <begin position="4"/>
        <end position="280"/>
    </location>
</feature>
<sequence length="287" mass="32869">MKIHDKCLQCMVNQVIKVANITGVNNKEELLKEVFTYLSKMDFEATTPEIIGEIFGMIKEHTNNPDPYKETRNYYNTLFLKLLPEFEKNIEQVEDSFQLAVRYAIVGNIIDFNPIHNTLLEDIFDYFEKMEQLELAIDDSKELAEGILNSKTLLYLGDNCGEICMDKILLKKIKELNHNVKIFFGVRGKPVVNDSIAEDAYAVGIDEYAEVIDNGDGSLGTVLDRTSHEFKEVYKKADLVIAKGQANYECLSEEKKKIYFLLMTKCDVIANDIGVPEKKMICMKNKF</sequence>
<dbReference type="SUPFAM" id="SSF111321">
    <property type="entry name" value="AF1104-like"/>
    <property type="match status" value="1"/>
</dbReference>
<accession>A0AAE5LPL4</accession>
<dbReference type="EMBL" id="JABTDW010000001">
    <property type="protein sequence ID" value="NSB13769.1"/>
    <property type="molecule type" value="Genomic_DNA"/>
</dbReference>
<evidence type="ECO:0000259" key="1">
    <source>
        <dbReference type="Pfam" id="PF01937"/>
    </source>
</evidence>
<dbReference type="InterPro" id="IPR014444">
    <property type="entry name" value="PH1575-like"/>
</dbReference>
<dbReference type="InterPro" id="IPR002791">
    <property type="entry name" value="ARMT1-like_metal-bd"/>
</dbReference>
<proteinExistence type="predicted"/>
<protein>
    <recommendedName>
        <fullName evidence="1">Damage-control phosphatase ARMT1-like metal-binding domain-containing protein</fullName>
    </recommendedName>
</protein>
<evidence type="ECO:0000313" key="3">
    <source>
        <dbReference type="Proteomes" id="UP000822184"/>
    </source>
</evidence>
<comment type="caution">
    <text evidence="2">The sequence shown here is derived from an EMBL/GenBank/DDBJ whole genome shotgun (WGS) entry which is preliminary data.</text>
</comment>
<dbReference type="PIRSF" id="PIRSF006593">
    <property type="entry name" value="UCP006593"/>
    <property type="match status" value="1"/>
</dbReference>
<dbReference type="Gene3D" id="1.10.285.20">
    <property type="entry name" value="Uncharacterised protein PF01937, DUF89, domain 2"/>
    <property type="match status" value="1"/>
</dbReference>
<gene>
    <name evidence="2" type="ORF">BCD95_002028</name>
</gene>
<dbReference type="AlphaFoldDB" id="A0AAE5LPL4"/>
<dbReference type="Pfam" id="PF01937">
    <property type="entry name" value="ARMT1-like_dom"/>
    <property type="match status" value="1"/>
</dbReference>
<evidence type="ECO:0000313" key="2">
    <source>
        <dbReference type="EMBL" id="NSB13769.1"/>
    </source>
</evidence>
<dbReference type="Gene3D" id="3.40.50.10880">
    <property type="entry name" value="Uncharacterised protein PF01937, DUF89, domain 3"/>
    <property type="match status" value="1"/>
</dbReference>
<organism evidence="2 3">
    <name type="scientific">Clostridium beijerinckii</name>
    <name type="common">Clostridium MP</name>
    <dbReference type="NCBI Taxonomy" id="1520"/>
    <lineage>
        <taxon>Bacteria</taxon>
        <taxon>Bacillati</taxon>
        <taxon>Bacillota</taxon>
        <taxon>Clostridia</taxon>
        <taxon>Eubacteriales</taxon>
        <taxon>Clostridiaceae</taxon>
        <taxon>Clostridium</taxon>
    </lineage>
</organism>